<gene>
    <name evidence="1" type="ORF">WG66_12194</name>
</gene>
<reference evidence="1 2" key="1">
    <citation type="submission" date="2015-12" db="EMBL/GenBank/DDBJ databases">
        <title>Draft genome sequence of Moniliophthora roreri, the causal agent of frosty pod rot of cacao.</title>
        <authorList>
            <person name="Aime M.C."/>
            <person name="Diaz-Valderrama J.R."/>
            <person name="Kijpornyongpan T."/>
            <person name="Phillips-Mora W."/>
        </authorList>
    </citation>
    <scope>NUCLEOTIDE SEQUENCE [LARGE SCALE GENOMIC DNA]</scope>
    <source>
        <strain evidence="1 2">MCA 2952</strain>
    </source>
</reference>
<evidence type="ECO:0000313" key="1">
    <source>
        <dbReference type="EMBL" id="KTB35230.1"/>
    </source>
</evidence>
<dbReference type="AlphaFoldDB" id="A0A0W0FFV2"/>
<evidence type="ECO:0000313" key="2">
    <source>
        <dbReference type="Proteomes" id="UP000054988"/>
    </source>
</evidence>
<comment type="caution">
    <text evidence="1">The sequence shown here is derived from an EMBL/GenBank/DDBJ whole genome shotgun (WGS) entry which is preliminary data.</text>
</comment>
<dbReference type="Proteomes" id="UP000054988">
    <property type="component" value="Unassembled WGS sequence"/>
</dbReference>
<dbReference type="EMBL" id="LATX01002001">
    <property type="protein sequence ID" value="KTB35230.1"/>
    <property type="molecule type" value="Genomic_DNA"/>
</dbReference>
<proteinExistence type="predicted"/>
<accession>A0A0W0FFV2</accession>
<protein>
    <submittedName>
        <fullName evidence="1">Uncharacterized protein</fullName>
    </submittedName>
</protein>
<sequence length="58" mass="6404">MLEALSGQRFPFPDPDKSSASWIRHLGDNQVILIVVPSNLGQAVTDLRKQNLAVFTVL</sequence>
<name>A0A0W0FFV2_MONRR</name>
<organism evidence="1 2">
    <name type="scientific">Moniliophthora roreri</name>
    <name type="common">Frosty pod rot fungus</name>
    <name type="synonym">Monilia roreri</name>
    <dbReference type="NCBI Taxonomy" id="221103"/>
    <lineage>
        <taxon>Eukaryota</taxon>
        <taxon>Fungi</taxon>
        <taxon>Dikarya</taxon>
        <taxon>Basidiomycota</taxon>
        <taxon>Agaricomycotina</taxon>
        <taxon>Agaricomycetes</taxon>
        <taxon>Agaricomycetidae</taxon>
        <taxon>Agaricales</taxon>
        <taxon>Marasmiineae</taxon>
        <taxon>Marasmiaceae</taxon>
        <taxon>Moniliophthora</taxon>
    </lineage>
</organism>